<dbReference type="Pfam" id="PF25989">
    <property type="entry name" value="YknX_C"/>
    <property type="match status" value="1"/>
</dbReference>
<keyword evidence="6" id="KW-1185">Reference proteome</keyword>
<dbReference type="PANTHER" id="PTHR30469:SF15">
    <property type="entry name" value="HLYD FAMILY OF SECRETION PROTEINS"/>
    <property type="match status" value="1"/>
</dbReference>
<dbReference type="Gene3D" id="2.40.30.170">
    <property type="match status" value="1"/>
</dbReference>
<comment type="similarity">
    <text evidence="1">Belongs to the membrane fusion protein (MFP) (TC 8.A.1) family.</text>
</comment>
<feature type="coiled-coil region" evidence="2">
    <location>
        <begin position="176"/>
        <end position="203"/>
    </location>
</feature>
<reference evidence="5 6" key="1">
    <citation type="submission" date="2020-01" db="EMBL/GenBank/DDBJ databases">
        <title>Genome analysis.</title>
        <authorList>
            <person name="Wu S."/>
            <person name="Wang G."/>
        </authorList>
    </citation>
    <scope>NUCLEOTIDE SEQUENCE [LARGE SCALE GENOMIC DNA]</scope>
    <source>
        <strain evidence="5 6">SYL130</strain>
    </source>
</reference>
<evidence type="ECO:0000256" key="2">
    <source>
        <dbReference type="SAM" id="Coils"/>
    </source>
</evidence>
<accession>A0ABX0A0R3</accession>
<keyword evidence="2" id="KW-0175">Coiled coil</keyword>
<proteinExistence type="inferred from homology"/>
<dbReference type="Gene3D" id="2.40.50.100">
    <property type="match status" value="1"/>
</dbReference>
<dbReference type="PROSITE" id="PS51257">
    <property type="entry name" value="PROKAR_LIPOPROTEIN"/>
    <property type="match status" value="1"/>
</dbReference>
<dbReference type="InterPro" id="IPR058637">
    <property type="entry name" value="YknX-like_C"/>
</dbReference>
<dbReference type="NCBIfam" id="TIGR01730">
    <property type="entry name" value="RND_mfp"/>
    <property type="match status" value="1"/>
</dbReference>
<evidence type="ECO:0000259" key="3">
    <source>
        <dbReference type="Pfam" id="PF25893"/>
    </source>
</evidence>
<feature type="domain" description="CzcB-like alpha-helical hairpin" evidence="3">
    <location>
        <begin position="147"/>
        <end position="196"/>
    </location>
</feature>
<dbReference type="SUPFAM" id="SSF111369">
    <property type="entry name" value="HlyD-like secretion proteins"/>
    <property type="match status" value="1"/>
</dbReference>
<protein>
    <submittedName>
        <fullName evidence="5">Efflux RND transporter periplasmic adaptor subunit</fullName>
    </submittedName>
</protein>
<dbReference type="RefSeq" id="WP_161820148.1">
    <property type="nucleotide sequence ID" value="NZ_JAACJS010000015.1"/>
</dbReference>
<dbReference type="InterPro" id="IPR006143">
    <property type="entry name" value="RND_pump_MFP"/>
</dbReference>
<comment type="caution">
    <text evidence="5">The sequence shown here is derived from an EMBL/GenBank/DDBJ whole genome shotgun (WGS) entry which is preliminary data.</text>
</comment>
<dbReference type="Pfam" id="PF25893">
    <property type="entry name" value="HH_CzcB"/>
    <property type="match status" value="1"/>
</dbReference>
<name>A0ABX0A0R3_9BACT</name>
<dbReference type="Gene3D" id="2.40.420.20">
    <property type="match status" value="1"/>
</dbReference>
<evidence type="ECO:0000313" key="6">
    <source>
        <dbReference type="Proteomes" id="UP000753802"/>
    </source>
</evidence>
<organism evidence="5 6">
    <name type="scientific">Sediminibacterium roseum</name>
    <dbReference type="NCBI Taxonomy" id="1978412"/>
    <lineage>
        <taxon>Bacteria</taxon>
        <taxon>Pseudomonadati</taxon>
        <taxon>Bacteroidota</taxon>
        <taxon>Chitinophagia</taxon>
        <taxon>Chitinophagales</taxon>
        <taxon>Chitinophagaceae</taxon>
        <taxon>Sediminibacterium</taxon>
    </lineage>
</organism>
<dbReference type="Proteomes" id="UP000753802">
    <property type="component" value="Unassembled WGS sequence"/>
</dbReference>
<dbReference type="InterPro" id="IPR058648">
    <property type="entry name" value="HH_CzcB-like"/>
</dbReference>
<evidence type="ECO:0000259" key="4">
    <source>
        <dbReference type="Pfam" id="PF25989"/>
    </source>
</evidence>
<dbReference type="EMBL" id="JAACJS010000015">
    <property type="protein sequence ID" value="NCI51883.1"/>
    <property type="molecule type" value="Genomic_DNA"/>
</dbReference>
<dbReference type="PANTHER" id="PTHR30469">
    <property type="entry name" value="MULTIDRUG RESISTANCE PROTEIN MDTA"/>
    <property type="match status" value="1"/>
</dbReference>
<evidence type="ECO:0000313" key="5">
    <source>
        <dbReference type="EMBL" id="NCI51883.1"/>
    </source>
</evidence>
<gene>
    <name evidence="5" type="ORF">GWC95_18305</name>
</gene>
<feature type="domain" description="YknX-like C-terminal permuted SH3-like" evidence="4">
    <location>
        <begin position="325"/>
        <end position="393"/>
    </location>
</feature>
<sequence>MQKIINVLFIAATLTLASCGNKGGDNSLAGKKAELEKLKKEQAANDDKIKALEKEIAKLDTSAVKEDVAKLVGTEPVALQNFSHYIDLQGRVEAEDISYISPRLGGGQVRAVYVKRGDYVKKGQLLLKLDDAIVKQQVAASKQSTETIKTQLTLAKDVYNRRNNLWKQGIGTEIELITARTNVESLEKQLAAANENIKVQQEQQSGANVYSDVDGIADEVNVRVGEMFTGFSGNLPQIKIVNTSNLKVVTDIPENYSGKVRQGSTLIVNLPDVNKTFNSTVNISGKVIDPNSRSFRVEGKLPKDAAIRPNQIAQVKILDYNAPSAIAVPVNTVATDEKGKYVYVAVNEGGKMVARKKQIVVGELYGDKIEVKSGLAAGDQLINDGYQNIYDGQLLKTDNKK</sequence>
<dbReference type="Gene3D" id="1.10.287.470">
    <property type="entry name" value="Helix hairpin bin"/>
    <property type="match status" value="1"/>
</dbReference>
<evidence type="ECO:0000256" key="1">
    <source>
        <dbReference type="ARBA" id="ARBA00009477"/>
    </source>
</evidence>